<sequence>MDPAEILETAKQLPAIIAEKMEGVPPAVILKTIAEEMQKLVETMQELT</sequence>
<gene>
    <name evidence="1" type="ORF">SAMN02745885_01641</name>
</gene>
<reference evidence="2" key="1">
    <citation type="submission" date="2017-02" db="EMBL/GenBank/DDBJ databases">
        <authorList>
            <person name="Varghese N."/>
            <person name="Submissions S."/>
        </authorList>
    </citation>
    <scope>NUCLEOTIDE SEQUENCE [LARGE SCALE GENOMIC DNA]</scope>
    <source>
        <strain evidence="2">DSM 16521</strain>
    </source>
</reference>
<dbReference type="AlphaFoldDB" id="A0A1T4QEI5"/>
<dbReference type="Proteomes" id="UP000189933">
    <property type="component" value="Unassembled WGS sequence"/>
</dbReference>
<proteinExistence type="predicted"/>
<dbReference type="RefSeq" id="WP_159071965.1">
    <property type="nucleotide sequence ID" value="NZ_FUXM01000018.1"/>
</dbReference>
<name>A0A1T4QEI5_9FIRM</name>
<dbReference type="EMBL" id="FUXM01000018">
    <property type="protein sequence ID" value="SKA02220.1"/>
    <property type="molecule type" value="Genomic_DNA"/>
</dbReference>
<accession>A0A1T4QEI5</accession>
<evidence type="ECO:0000313" key="2">
    <source>
        <dbReference type="Proteomes" id="UP000189933"/>
    </source>
</evidence>
<protein>
    <submittedName>
        <fullName evidence="1">Uncharacterized protein</fullName>
    </submittedName>
</protein>
<organism evidence="1 2">
    <name type="scientific">Carboxydocella sporoproducens DSM 16521</name>
    <dbReference type="NCBI Taxonomy" id="1121270"/>
    <lineage>
        <taxon>Bacteria</taxon>
        <taxon>Bacillati</taxon>
        <taxon>Bacillota</taxon>
        <taxon>Clostridia</taxon>
        <taxon>Eubacteriales</taxon>
        <taxon>Clostridiales Family XVI. Incertae Sedis</taxon>
        <taxon>Carboxydocella</taxon>
    </lineage>
</organism>
<keyword evidence="2" id="KW-1185">Reference proteome</keyword>
<evidence type="ECO:0000313" key="1">
    <source>
        <dbReference type="EMBL" id="SKA02220.1"/>
    </source>
</evidence>